<dbReference type="RefSeq" id="WP_218578894.1">
    <property type="nucleotide sequence ID" value="NZ_BAABGO010000018.1"/>
</dbReference>
<dbReference type="InterPro" id="IPR000477">
    <property type="entry name" value="RT_dom"/>
</dbReference>
<dbReference type="AlphaFoldDB" id="A0A6V8K2P1"/>
<dbReference type="Pfam" id="PF00078">
    <property type="entry name" value="RVT_1"/>
    <property type="match status" value="1"/>
</dbReference>
<dbReference type="CDD" id="cd01646">
    <property type="entry name" value="RT_Bac_retron_I"/>
    <property type="match status" value="1"/>
</dbReference>
<name>A0A6V8K2P1_9ACTN</name>
<accession>A0A6V8K2P1</accession>
<reference evidence="2 3" key="2">
    <citation type="submission" date="2020-03" db="EMBL/GenBank/DDBJ databases">
        <authorList>
            <person name="Ichikawa N."/>
            <person name="Kimura A."/>
            <person name="Kitahashi Y."/>
            <person name="Uohara A."/>
        </authorList>
    </citation>
    <scope>NUCLEOTIDE SEQUENCE [LARGE SCALE GENOMIC DNA]</scope>
    <source>
        <strain evidence="2 3">NBRC 108639</strain>
    </source>
</reference>
<dbReference type="EMBL" id="BLPF01000001">
    <property type="protein sequence ID" value="GFJ77770.1"/>
    <property type="molecule type" value="Genomic_DNA"/>
</dbReference>
<organism evidence="2 3">
    <name type="scientific">Phytohabitans houttuyneae</name>
    <dbReference type="NCBI Taxonomy" id="1076126"/>
    <lineage>
        <taxon>Bacteria</taxon>
        <taxon>Bacillati</taxon>
        <taxon>Actinomycetota</taxon>
        <taxon>Actinomycetes</taxon>
        <taxon>Micromonosporales</taxon>
        <taxon>Micromonosporaceae</taxon>
    </lineage>
</organism>
<dbReference type="PROSITE" id="PS50878">
    <property type="entry name" value="RT_POL"/>
    <property type="match status" value="1"/>
</dbReference>
<protein>
    <recommendedName>
        <fullName evidence="1">Reverse transcriptase domain-containing protein</fullName>
    </recommendedName>
</protein>
<keyword evidence="3" id="KW-1185">Reference proteome</keyword>
<gene>
    <name evidence="2" type="ORF">Phou_019500</name>
</gene>
<feature type="domain" description="Reverse transcriptase" evidence="1">
    <location>
        <begin position="15"/>
        <end position="261"/>
    </location>
</feature>
<dbReference type="Proteomes" id="UP000482800">
    <property type="component" value="Unassembled WGS sequence"/>
</dbReference>
<evidence type="ECO:0000313" key="2">
    <source>
        <dbReference type="EMBL" id="GFJ77770.1"/>
    </source>
</evidence>
<comment type="caution">
    <text evidence="2">The sequence shown here is derived from an EMBL/GenBank/DDBJ whole genome shotgun (WGS) entry which is preliminary data.</text>
</comment>
<proteinExistence type="predicted"/>
<sequence length="480" mass="53276">MGWPELDWVAKKHKELVFARLKASGARSVSPIDVPKENFMIRPAVVIDPVDRLAYQALTDRLSKSVIGEMHRQAYGWRLHVKDPKPGAYSTNDAQWELYRNHLSALVANFEVALKTDVVSCFASLRLDVIADEFYARAGSSAVVERTLSMLESWEKAPNRSGIPQRSLASAVLGNMVLSRIDDILKYHAKPMSPAEAGLSFARWMDDIWLFGSDAGDLRSAQIEIQDGLQALGLHINTGKTKLLEGSEIADHALNVAHSAVDDGFLSLIAGKPADTGPLDELVEKLLAEKEEASRTSIKFATKRMREHKHFSKVDGFVDVAPRMPHAADALARLFRDADRANELASWYLEYRSTPWAKLQWSSAQLGTMFSSSVRPQVEVVDHFAEILSAGGLSLPMAALAAQRLASWDASKARAVISEAVKKSDSALQRRVLALAALHADHNRTIIKKWLNDFEENSLTLEMLKETNFKKPKLKPDFEG</sequence>
<reference evidence="2 3" key="1">
    <citation type="submission" date="2020-03" db="EMBL/GenBank/DDBJ databases">
        <title>Whole genome shotgun sequence of Phytohabitans houttuyneae NBRC 108639.</title>
        <authorList>
            <person name="Komaki H."/>
            <person name="Tamura T."/>
        </authorList>
    </citation>
    <scope>NUCLEOTIDE SEQUENCE [LARGE SCALE GENOMIC DNA]</scope>
    <source>
        <strain evidence="2 3">NBRC 108639</strain>
    </source>
</reference>
<evidence type="ECO:0000259" key="1">
    <source>
        <dbReference type="PROSITE" id="PS50878"/>
    </source>
</evidence>
<evidence type="ECO:0000313" key="3">
    <source>
        <dbReference type="Proteomes" id="UP000482800"/>
    </source>
</evidence>